<evidence type="ECO:0000313" key="3">
    <source>
        <dbReference type="Proteomes" id="UP000516160"/>
    </source>
</evidence>
<dbReference type="Proteomes" id="UP000516160">
    <property type="component" value="Chromosome"/>
</dbReference>
<dbReference type="InterPro" id="IPR018392">
    <property type="entry name" value="LysM"/>
</dbReference>
<gene>
    <name evidence="2" type="ORF">HYG86_12770</name>
</gene>
<dbReference type="Gene3D" id="3.10.350.10">
    <property type="entry name" value="LysM domain"/>
    <property type="match status" value="1"/>
</dbReference>
<feature type="domain" description="LysM" evidence="1">
    <location>
        <begin position="24"/>
        <end position="69"/>
    </location>
</feature>
<sequence length="194" mass="21630">MKGLTIAQKHKGNIPRPPKKCSGYYHNVRQGESLFIIAKKEKVTLKSLIESNPQITDPDMIFEDQVICIPKSDDKNNKDFCVLPLMPTPEATMATGIAFVKKDTKELLLVASNLPNPSVLFPDANTYTAYLLDEATGNVERFNLEQIDSQWVGQKTNKPLRHYNFVIVAPNISSGSLILGEPIVLEGNLEQCCR</sequence>
<name>A0A7G9WA69_ALKCA</name>
<dbReference type="InterPro" id="IPR036779">
    <property type="entry name" value="LysM_dom_sf"/>
</dbReference>
<dbReference type="KEGG" id="acae:HYG86_12770"/>
<evidence type="ECO:0000259" key="1">
    <source>
        <dbReference type="PROSITE" id="PS51782"/>
    </source>
</evidence>
<dbReference type="RefSeq" id="WP_213165963.1">
    <property type="nucleotide sequence ID" value="NZ_CP058559.1"/>
</dbReference>
<dbReference type="Pfam" id="PF01476">
    <property type="entry name" value="LysM"/>
    <property type="match status" value="1"/>
</dbReference>
<evidence type="ECO:0000313" key="2">
    <source>
        <dbReference type="EMBL" id="QNO15581.1"/>
    </source>
</evidence>
<dbReference type="AlphaFoldDB" id="A0A7G9WA69"/>
<protein>
    <submittedName>
        <fullName evidence="2">LysM peptidoglycan-binding domain-containing protein</fullName>
    </submittedName>
</protein>
<organism evidence="2 3">
    <name type="scientific">Alkalicella caledoniensis</name>
    <dbReference type="NCBI Taxonomy" id="2731377"/>
    <lineage>
        <taxon>Bacteria</taxon>
        <taxon>Bacillati</taxon>
        <taxon>Bacillota</taxon>
        <taxon>Clostridia</taxon>
        <taxon>Eubacteriales</taxon>
        <taxon>Proteinivoracaceae</taxon>
        <taxon>Alkalicella</taxon>
    </lineage>
</organism>
<keyword evidence="3" id="KW-1185">Reference proteome</keyword>
<dbReference type="SMART" id="SM00257">
    <property type="entry name" value="LysM"/>
    <property type="match status" value="1"/>
</dbReference>
<proteinExistence type="predicted"/>
<dbReference type="PROSITE" id="PS51782">
    <property type="entry name" value="LYSM"/>
    <property type="match status" value="1"/>
</dbReference>
<dbReference type="SUPFAM" id="SSF54106">
    <property type="entry name" value="LysM domain"/>
    <property type="match status" value="1"/>
</dbReference>
<dbReference type="EMBL" id="CP058559">
    <property type="protein sequence ID" value="QNO15581.1"/>
    <property type="molecule type" value="Genomic_DNA"/>
</dbReference>
<reference evidence="2 3" key="1">
    <citation type="submission" date="2020-07" db="EMBL/GenBank/DDBJ databases">
        <title>Alkalicella. sp. LB2 genome.</title>
        <authorList>
            <person name="Postec A."/>
            <person name="Quemeneur M."/>
        </authorList>
    </citation>
    <scope>NUCLEOTIDE SEQUENCE [LARGE SCALE GENOMIC DNA]</scope>
    <source>
        <strain evidence="2 3">LB2</strain>
    </source>
</reference>
<accession>A0A7G9WA69</accession>